<dbReference type="CDD" id="cd06873">
    <property type="entry name" value="PX_SNX13"/>
    <property type="match status" value="1"/>
</dbReference>
<keyword evidence="3" id="KW-1133">Transmembrane helix</keyword>
<feature type="domain" description="PX" evidence="5">
    <location>
        <begin position="589"/>
        <end position="710"/>
    </location>
</feature>
<sequence>MVSIYHWFILIIALFFTTFGITVCAVTFVAIFLFLLGITTWMYIKQNRTFDDYFPKQNVGFAPYIYEVAEKMKKTKKDFKVDRRLTGSQVIDEQLQEILDYIIRDYVYPWYDLVSDSEEVPHEIRVAAQNVIVAFANRVKEVDWIPFLTTRLVDDAASHLRLYRQARARIQAMPQGSKVSLEEAFFDLELTMEGGLVCRDHISLTPSLQRCYLQQLTDVVLFYLSPEVEFHCLALRYITRELIVNSVLIPLIAKLSDPDYINQILIWLCKDIPVTSEVFLTVLKVCDNVDELNATKDILNKEIATLRSRDAGGESETLVKQQLSSLNYLGKLVANQITRLQSGGDTGPDYSRLLLGSPKLFQLPLDVLLKNNIALSYFMDHMTSVGAQAYLFFYLNIEGWRASTEQQLADMSQTSFEKSEVLLAEQYSAAKQTLERIREAAYSIFEQYLTDQSSCRLQIDEFVVKRLLCKIRSEKPNESWFDEAQACVFEKMQTDERCLYGFRNSPAYVKLLSELHLLRGETGLDEASIVTTGSAEDDEDSASLDEVSLNSDTASLPEFVISNNNSSEAETGSGGSPSALSENKPNGPFTLFADIIETGLVHEKGKTFGVYAISISKKYESGQRESWHIYRRYSDFHELHRKIKEKFPELSKLPFPAKKTFHNMERKTLERRMLCLNSYLKSLTQPTMLTSKPGLLPLLLAFFNPSGYRASTHFSATLDSLLKMSMQAVRTVPDSVLSSVDGMVDGLSRVLQVRTASAAKDNIQRGGGPETLKVGASLDTETADNIPMRILLLLMTEVFELKASSQWLRRRLVILLRQVVRTMFGDIVNRRILDYVSVLTSPNKVASYLSAFKDAYWPNGIPSEPSQPRDHATKMRTRVAAKAALLSSLSDDIKHILGSETTLTGILSVFALLQISRLNTRLICVLIEGALSNLFTGSAQVIRRLHSKSHRIEEARSPYNTLPTVLKPATPS</sequence>
<reference evidence="7 8" key="1">
    <citation type="submission" date="2022-12" db="EMBL/GenBank/DDBJ databases">
        <title>Chromosome-level genome assembly of true bugs.</title>
        <authorList>
            <person name="Ma L."/>
            <person name="Li H."/>
        </authorList>
    </citation>
    <scope>NUCLEOTIDE SEQUENCE [LARGE SCALE GENOMIC DNA]</scope>
    <source>
        <strain evidence="7">Lab_2022b</strain>
    </source>
</reference>
<feature type="region of interest" description="Disordered" evidence="2">
    <location>
        <begin position="564"/>
        <end position="583"/>
    </location>
</feature>
<evidence type="ECO:0000259" key="4">
    <source>
        <dbReference type="PROSITE" id="PS50132"/>
    </source>
</evidence>
<accession>A0AAW1CRW1</accession>
<organism evidence="7 8">
    <name type="scientific">Rhynocoris fuscipes</name>
    <dbReference type="NCBI Taxonomy" id="488301"/>
    <lineage>
        <taxon>Eukaryota</taxon>
        <taxon>Metazoa</taxon>
        <taxon>Ecdysozoa</taxon>
        <taxon>Arthropoda</taxon>
        <taxon>Hexapoda</taxon>
        <taxon>Insecta</taxon>
        <taxon>Pterygota</taxon>
        <taxon>Neoptera</taxon>
        <taxon>Paraneoptera</taxon>
        <taxon>Hemiptera</taxon>
        <taxon>Heteroptera</taxon>
        <taxon>Panheteroptera</taxon>
        <taxon>Cimicomorpha</taxon>
        <taxon>Reduviidae</taxon>
        <taxon>Harpactorinae</taxon>
        <taxon>Harpactorini</taxon>
        <taxon>Rhynocoris</taxon>
    </lineage>
</organism>
<dbReference type="InterPro" id="IPR001683">
    <property type="entry name" value="PX_dom"/>
</dbReference>
<dbReference type="InterPro" id="IPR036871">
    <property type="entry name" value="PX_dom_sf"/>
</dbReference>
<dbReference type="SMART" id="SM00312">
    <property type="entry name" value="PX"/>
    <property type="match status" value="1"/>
</dbReference>
<dbReference type="GO" id="GO:0035091">
    <property type="term" value="F:phosphatidylinositol binding"/>
    <property type="evidence" value="ECO:0007669"/>
    <property type="project" value="InterPro"/>
</dbReference>
<comment type="caution">
    <text evidence="7">The sequence shown here is derived from an EMBL/GenBank/DDBJ whole genome shotgun (WGS) entry which is preliminary data.</text>
</comment>
<dbReference type="SUPFAM" id="SSF48097">
    <property type="entry name" value="Regulator of G-protein signaling, RGS"/>
    <property type="match status" value="1"/>
</dbReference>
<feature type="domain" description="RGS" evidence="4">
    <location>
        <begin position="364"/>
        <end position="495"/>
    </location>
</feature>
<gene>
    <name evidence="7" type="ORF">O3M35_002596</name>
</gene>
<dbReference type="InterPro" id="IPR036305">
    <property type="entry name" value="RGS_sf"/>
</dbReference>
<dbReference type="Pfam" id="PF00787">
    <property type="entry name" value="PX"/>
    <property type="match status" value="1"/>
</dbReference>
<protein>
    <recommendedName>
        <fullName evidence="9">Sorting nexin-13</fullName>
    </recommendedName>
</protein>
<dbReference type="Pfam" id="PF02194">
    <property type="entry name" value="PXA"/>
    <property type="match status" value="1"/>
</dbReference>
<dbReference type="Pfam" id="PF00615">
    <property type="entry name" value="RGS"/>
    <property type="match status" value="1"/>
</dbReference>
<evidence type="ECO:0000313" key="7">
    <source>
        <dbReference type="EMBL" id="KAK9499578.1"/>
    </source>
</evidence>
<dbReference type="AlphaFoldDB" id="A0AAW1CRW1"/>
<dbReference type="InterPro" id="IPR013937">
    <property type="entry name" value="Sorting_nexin_C"/>
</dbReference>
<dbReference type="PROSITE" id="PS50132">
    <property type="entry name" value="RGS"/>
    <property type="match status" value="1"/>
</dbReference>
<feature type="transmembrane region" description="Helical" evidence="3">
    <location>
        <begin position="6"/>
        <end position="38"/>
    </location>
</feature>
<dbReference type="GO" id="GO:0005769">
    <property type="term" value="C:early endosome"/>
    <property type="evidence" value="ECO:0007669"/>
    <property type="project" value="TreeGrafter"/>
</dbReference>
<name>A0AAW1CRW1_9HEMI</name>
<dbReference type="PROSITE" id="PS50195">
    <property type="entry name" value="PX"/>
    <property type="match status" value="1"/>
</dbReference>
<dbReference type="InterPro" id="IPR044926">
    <property type="entry name" value="RGS_subdomain_2"/>
</dbReference>
<dbReference type="PROSITE" id="PS51207">
    <property type="entry name" value="PXA"/>
    <property type="match status" value="1"/>
</dbReference>
<dbReference type="InterPro" id="IPR016137">
    <property type="entry name" value="RGS"/>
</dbReference>
<dbReference type="EMBL" id="JAPXFL010000011">
    <property type="protein sequence ID" value="KAK9499578.1"/>
    <property type="molecule type" value="Genomic_DNA"/>
</dbReference>
<dbReference type="SMART" id="SM00315">
    <property type="entry name" value="RGS"/>
    <property type="match status" value="1"/>
</dbReference>
<evidence type="ECO:0008006" key="9">
    <source>
        <dbReference type="Google" id="ProtNLM"/>
    </source>
</evidence>
<feature type="domain" description="PXA" evidence="6">
    <location>
        <begin position="88"/>
        <end position="273"/>
    </location>
</feature>
<keyword evidence="8" id="KW-1185">Reference proteome</keyword>
<evidence type="ECO:0000313" key="8">
    <source>
        <dbReference type="Proteomes" id="UP001461498"/>
    </source>
</evidence>
<dbReference type="InterPro" id="IPR037437">
    <property type="entry name" value="SNX13_PX"/>
</dbReference>
<keyword evidence="3" id="KW-0472">Membrane</keyword>
<evidence type="ECO:0000259" key="5">
    <source>
        <dbReference type="PROSITE" id="PS50195"/>
    </source>
</evidence>
<evidence type="ECO:0000256" key="2">
    <source>
        <dbReference type="SAM" id="MobiDB-lite"/>
    </source>
</evidence>
<evidence type="ECO:0000256" key="3">
    <source>
        <dbReference type="SAM" id="Phobius"/>
    </source>
</evidence>
<keyword evidence="3" id="KW-0812">Transmembrane</keyword>
<dbReference type="Gene3D" id="3.30.1520.10">
    <property type="entry name" value="Phox-like domain"/>
    <property type="match status" value="1"/>
</dbReference>
<dbReference type="InterPro" id="IPR003114">
    <property type="entry name" value="Phox_assoc"/>
</dbReference>
<evidence type="ECO:0000259" key="6">
    <source>
        <dbReference type="PROSITE" id="PS51207"/>
    </source>
</evidence>
<dbReference type="Pfam" id="PF08628">
    <property type="entry name" value="Nexin_C"/>
    <property type="match status" value="1"/>
</dbReference>
<dbReference type="Proteomes" id="UP001461498">
    <property type="component" value="Unassembled WGS sequence"/>
</dbReference>
<proteinExistence type="inferred from homology"/>
<dbReference type="SUPFAM" id="SSF64268">
    <property type="entry name" value="PX domain"/>
    <property type="match status" value="1"/>
</dbReference>
<dbReference type="Gene3D" id="1.10.167.10">
    <property type="entry name" value="Regulator of G-protein Signalling 4, domain 2"/>
    <property type="match status" value="1"/>
</dbReference>
<dbReference type="PANTHER" id="PTHR22775">
    <property type="entry name" value="SORTING NEXIN"/>
    <property type="match status" value="1"/>
</dbReference>
<dbReference type="PANTHER" id="PTHR22775:SF3">
    <property type="entry name" value="SORTING NEXIN-13"/>
    <property type="match status" value="1"/>
</dbReference>
<comment type="similarity">
    <text evidence="1">Belongs to the sorting nexin family.</text>
</comment>
<evidence type="ECO:0000256" key="1">
    <source>
        <dbReference type="ARBA" id="ARBA00010883"/>
    </source>
</evidence>
<dbReference type="SMART" id="SM00313">
    <property type="entry name" value="PXA"/>
    <property type="match status" value="1"/>
</dbReference>